<dbReference type="PANTHER" id="PTHR46326:SF10">
    <property type="entry name" value="C2H2 AND C2HC ZINC FINGER PROTEIN"/>
    <property type="match status" value="1"/>
</dbReference>
<feature type="domain" description="C2H2-type" evidence="3">
    <location>
        <begin position="4"/>
        <end position="31"/>
    </location>
</feature>
<dbReference type="Pfam" id="PF13912">
    <property type="entry name" value="zf-C2H2_6"/>
    <property type="match status" value="3"/>
</dbReference>
<evidence type="ECO:0000313" key="4">
    <source>
        <dbReference type="EMBL" id="GMH00616.1"/>
    </source>
</evidence>
<dbReference type="InterPro" id="IPR044303">
    <property type="entry name" value="ZAT1/4/9"/>
</dbReference>
<feature type="domain" description="C2H2-type" evidence="3">
    <location>
        <begin position="270"/>
        <end position="292"/>
    </location>
</feature>
<feature type="domain" description="C2H2-type" evidence="3">
    <location>
        <begin position="218"/>
        <end position="245"/>
    </location>
</feature>
<dbReference type="PANTHER" id="PTHR46326">
    <property type="entry name" value="ZINC FINGER PROTEIN ZAT1-RELATED"/>
    <property type="match status" value="1"/>
</dbReference>
<keyword evidence="1" id="KW-0862">Zinc</keyword>
<keyword evidence="1" id="KW-0863">Zinc-finger</keyword>
<feature type="region of interest" description="Disordered" evidence="2">
    <location>
        <begin position="27"/>
        <end position="83"/>
    </location>
</feature>
<accession>A0AAD3P6U9</accession>
<proteinExistence type="predicted"/>
<feature type="compositionally biased region" description="Basic residues" evidence="2">
    <location>
        <begin position="126"/>
        <end position="141"/>
    </location>
</feature>
<dbReference type="GO" id="GO:0008270">
    <property type="term" value="F:zinc ion binding"/>
    <property type="evidence" value="ECO:0007669"/>
    <property type="project" value="UniProtKB-KW"/>
</dbReference>
<evidence type="ECO:0000256" key="1">
    <source>
        <dbReference type="PROSITE-ProRule" id="PRU00042"/>
    </source>
</evidence>
<gene>
    <name evidence="4" type="ORF">Nepgr_002455</name>
</gene>
<reference evidence="4" key="1">
    <citation type="submission" date="2023-05" db="EMBL/GenBank/DDBJ databases">
        <title>Nepenthes gracilis genome sequencing.</title>
        <authorList>
            <person name="Fukushima K."/>
        </authorList>
    </citation>
    <scope>NUCLEOTIDE SEQUENCE</scope>
    <source>
        <strain evidence="4">SING2019-196</strain>
    </source>
</reference>
<comment type="caution">
    <text evidence="4">The sequence shown here is derived from an EMBL/GenBank/DDBJ whole genome shotgun (WGS) entry which is preliminary data.</text>
</comment>
<dbReference type="PROSITE" id="PS00028">
    <property type="entry name" value="ZINC_FINGER_C2H2_1"/>
    <property type="match status" value="3"/>
</dbReference>
<dbReference type="EMBL" id="BSYO01000002">
    <property type="protein sequence ID" value="GMH00616.1"/>
    <property type="molecule type" value="Genomic_DNA"/>
</dbReference>
<evidence type="ECO:0000256" key="2">
    <source>
        <dbReference type="SAM" id="MobiDB-lite"/>
    </source>
</evidence>
<dbReference type="InterPro" id="IPR036236">
    <property type="entry name" value="Znf_C2H2_sf"/>
</dbReference>
<feature type="region of interest" description="Disordered" evidence="2">
    <location>
        <begin position="106"/>
        <end position="141"/>
    </location>
</feature>
<dbReference type="Gene3D" id="3.30.160.60">
    <property type="entry name" value="Classic Zinc Finger"/>
    <property type="match status" value="1"/>
</dbReference>
<feature type="region of interest" description="Disordered" evidence="2">
    <location>
        <begin position="181"/>
        <end position="206"/>
    </location>
</feature>
<evidence type="ECO:0000313" key="5">
    <source>
        <dbReference type="Proteomes" id="UP001279734"/>
    </source>
</evidence>
<dbReference type="SUPFAM" id="SSF57667">
    <property type="entry name" value="beta-beta-alpha zinc fingers"/>
    <property type="match status" value="1"/>
</dbReference>
<dbReference type="SMART" id="SM00355">
    <property type="entry name" value="ZnF_C2H2"/>
    <property type="match status" value="3"/>
</dbReference>
<keyword evidence="5" id="KW-1185">Reference proteome</keyword>
<feature type="compositionally biased region" description="Basic and acidic residues" evidence="2">
    <location>
        <begin position="181"/>
        <end position="204"/>
    </location>
</feature>
<protein>
    <recommendedName>
        <fullName evidence="3">C2H2-type domain-containing protein</fullName>
    </recommendedName>
</protein>
<dbReference type="GO" id="GO:0006355">
    <property type="term" value="P:regulation of DNA-templated transcription"/>
    <property type="evidence" value="ECO:0007669"/>
    <property type="project" value="InterPro"/>
</dbReference>
<dbReference type="AlphaFoldDB" id="A0AAD3P6U9"/>
<dbReference type="Proteomes" id="UP001279734">
    <property type="component" value="Unassembled WGS sequence"/>
</dbReference>
<sequence>MEKHRCNPCFRRFANGRALGGHMRSHMMNLPIVPPKPKPPPPPPPTLTQLEEDDTGSGSCPSPSSSSSSSSEEENDEKGLCDGLRVYPKRSVRLVDPEFSYAAAAGSSSLVLQDRESEAESSRNPTLRRSKRHQGSTIDHHRHHIRTIEEADPLSSVSETTAEEDVAFCLLMLSRDKWTTSKDNMPKKIRPDEKSREASDDSDKLFNFSKSSNNRGKFKCETCNKVFKSYQALGGHRASHKKIRVVLGSDGFDGAKDSVNGNPSDERKIYECSVCFRVFASGQALGGHKRSHVIGIETRAGTEIKADPKKPSTHTLIDLNLPAPINDDETSQIALSAVSDANL</sequence>
<feature type="compositionally biased region" description="Pro residues" evidence="2">
    <location>
        <begin position="32"/>
        <end position="46"/>
    </location>
</feature>
<evidence type="ECO:0000259" key="3">
    <source>
        <dbReference type="PROSITE" id="PS50157"/>
    </source>
</evidence>
<keyword evidence="1" id="KW-0479">Metal-binding</keyword>
<organism evidence="4 5">
    <name type="scientific">Nepenthes gracilis</name>
    <name type="common">Slender pitcher plant</name>
    <dbReference type="NCBI Taxonomy" id="150966"/>
    <lineage>
        <taxon>Eukaryota</taxon>
        <taxon>Viridiplantae</taxon>
        <taxon>Streptophyta</taxon>
        <taxon>Embryophyta</taxon>
        <taxon>Tracheophyta</taxon>
        <taxon>Spermatophyta</taxon>
        <taxon>Magnoliopsida</taxon>
        <taxon>eudicotyledons</taxon>
        <taxon>Gunneridae</taxon>
        <taxon>Pentapetalae</taxon>
        <taxon>Caryophyllales</taxon>
        <taxon>Nepenthaceae</taxon>
        <taxon>Nepenthes</taxon>
    </lineage>
</organism>
<feature type="compositionally biased region" description="Low complexity" evidence="2">
    <location>
        <begin position="56"/>
        <end position="70"/>
    </location>
</feature>
<name>A0AAD3P6U9_NEPGR</name>
<dbReference type="PROSITE" id="PS50157">
    <property type="entry name" value="ZINC_FINGER_C2H2_2"/>
    <property type="match status" value="3"/>
</dbReference>
<dbReference type="InterPro" id="IPR013087">
    <property type="entry name" value="Znf_C2H2_type"/>
</dbReference>